<dbReference type="EMBL" id="UINC01175729">
    <property type="protein sequence ID" value="SVD82507.1"/>
    <property type="molecule type" value="Genomic_DNA"/>
</dbReference>
<dbReference type="GO" id="GO:0003723">
    <property type="term" value="F:RNA binding"/>
    <property type="evidence" value="ECO:0007669"/>
    <property type="project" value="InterPro"/>
</dbReference>
<evidence type="ECO:0000256" key="1">
    <source>
        <dbReference type="ARBA" id="ARBA00022694"/>
    </source>
</evidence>
<dbReference type="InterPro" id="IPR020103">
    <property type="entry name" value="PsdUridine_synth_cat_dom_sf"/>
</dbReference>
<proteinExistence type="predicted"/>
<dbReference type="GO" id="GO:0009982">
    <property type="term" value="F:pseudouridine synthase activity"/>
    <property type="evidence" value="ECO:0007669"/>
    <property type="project" value="InterPro"/>
</dbReference>
<protein>
    <recommendedName>
        <fullName evidence="3">TRUD domain-containing protein</fullName>
    </recommendedName>
</protein>
<dbReference type="SUPFAM" id="SSF55120">
    <property type="entry name" value="Pseudouridine synthase"/>
    <property type="match status" value="1"/>
</dbReference>
<dbReference type="GO" id="GO:0008033">
    <property type="term" value="P:tRNA processing"/>
    <property type="evidence" value="ECO:0007669"/>
    <property type="project" value="UniProtKB-KW"/>
</dbReference>
<dbReference type="PROSITE" id="PS01268">
    <property type="entry name" value="UPF0024"/>
    <property type="match status" value="1"/>
</dbReference>
<dbReference type="GO" id="GO:0001522">
    <property type="term" value="P:pseudouridine synthesis"/>
    <property type="evidence" value="ECO:0007669"/>
    <property type="project" value="InterPro"/>
</dbReference>
<dbReference type="InterPro" id="IPR020119">
    <property type="entry name" value="PsdUridine_synth_TruD_CS"/>
</dbReference>
<dbReference type="Pfam" id="PF01142">
    <property type="entry name" value="TruD"/>
    <property type="match status" value="1"/>
</dbReference>
<gene>
    <name evidence="2" type="ORF">METZ01_LOCUS435361</name>
</gene>
<dbReference type="GO" id="GO:0005829">
    <property type="term" value="C:cytosol"/>
    <property type="evidence" value="ECO:0007669"/>
    <property type="project" value="TreeGrafter"/>
</dbReference>
<dbReference type="PANTHER" id="PTHR47811:SF1">
    <property type="entry name" value="TRNA PSEUDOURIDINE SYNTHASE D"/>
    <property type="match status" value="1"/>
</dbReference>
<dbReference type="InterPro" id="IPR001656">
    <property type="entry name" value="PsdUridine_synth_TruD"/>
</dbReference>
<sequence length="86" mass="9836">MIKDKPEDFIVDEVTNIKPKKSGDQVYVLLTKTNWTTQRAINAIARSLRITKRRIGFAGTKDKKAVTSQVISIFKKTREDIESLKL</sequence>
<dbReference type="AlphaFoldDB" id="A0A382YGS0"/>
<reference evidence="2" key="1">
    <citation type="submission" date="2018-05" db="EMBL/GenBank/DDBJ databases">
        <authorList>
            <person name="Lanie J.A."/>
            <person name="Ng W.-L."/>
            <person name="Kazmierczak K.M."/>
            <person name="Andrzejewski T.M."/>
            <person name="Davidsen T.M."/>
            <person name="Wayne K.J."/>
            <person name="Tettelin H."/>
            <person name="Glass J.I."/>
            <person name="Rusch D."/>
            <person name="Podicherti R."/>
            <person name="Tsui H.-C.T."/>
            <person name="Winkler M.E."/>
        </authorList>
    </citation>
    <scope>NUCLEOTIDE SEQUENCE</scope>
</reference>
<dbReference type="Gene3D" id="3.30.2350.20">
    <property type="entry name" value="TruD, catalytic domain"/>
    <property type="match status" value="1"/>
</dbReference>
<accession>A0A382YGS0</accession>
<dbReference type="InterPro" id="IPR050170">
    <property type="entry name" value="TruD_pseudoU_synthase"/>
</dbReference>
<name>A0A382YGS0_9ZZZZ</name>
<organism evidence="2">
    <name type="scientific">marine metagenome</name>
    <dbReference type="NCBI Taxonomy" id="408172"/>
    <lineage>
        <taxon>unclassified sequences</taxon>
        <taxon>metagenomes</taxon>
        <taxon>ecological metagenomes</taxon>
    </lineage>
</organism>
<feature type="non-terminal residue" evidence="2">
    <location>
        <position position="86"/>
    </location>
</feature>
<dbReference type="PANTHER" id="PTHR47811">
    <property type="entry name" value="TRNA PSEUDOURIDINE SYNTHASE D"/>
    <property type="match status" value="1"/>
</dbReference>
<dbReference type="InterPro" id="IPR042214">
    <property type="entry name" value="TruD_catalytic"/>
</dbReference>
<evidence type="ECO:0008006" key="3">
    <source>
        <dbReference type="Google" id="ProtNLM"/>
    </source>
</evidence>
<keyword evidence="1" id="KW-0819">tRNA processing</keyword>
<evidence type="ECO:0000313" key="2">
    <source>
        <dbReference type="EMBL" id="SVD82507.1"/>
    </source>
</evidence>